<comment type="caution">
    <text evidence="1">The sequence shown here is derived from an EMBL/GenBank/DDBJ whole genome shotgun (WGS) entry which is preliminary data.</text>
</comment>
<organism evidence="1 2">
    <name type="scientific">Dallia pectoralis</name>
    <name type="common">Alaska blackfish</name>
    <dbReference type="NCBI Taxonomy" id="75939"/>
    <lineage>
        <taxon>Eukaryota</taxon>
        <taxon>Metazoa</taxon>
        <taxon>Chordata</taxon>
        <taxon>Craniata</taxon>
        <taxon>Vertebrata</taxon>
        <taxon>Euteleostomi</taxon>
        <taxon>Actinopterygii</taxon>
        <taxon>Neopterygii</taxon>
        <taxon>Teleostei</taxon>
        <taxon>Protacanthopterygii</taxon>
        <taxon>Esociformes</taxon>
        <taxon>Umbridae</taxon>
        <taxon>Dallia</taxon>
    </lineage>
</organism>
<evidence type="ECO:0000313" key="1">
    <source>
        <dbReference type="EMBL" id="KAJ8015853.1"/>
    </source>
</evidence>
<evidence type="ECO:0000313" key="2">
    <source>
        <dbReference type="Proteomes" id="UP001157502"/>
    </source>
</evidence>
<keyword evidence="2" id="KW-1185">Reference proteome</keyword>
<dbReference type="EMBL" id="CM055728">
    <property type="protein sequence ID" value="KAJ8015853.1"/>
    <property type="molecule type" value="Genomic_DNA"/>
</dbReference>
<dbReference type="Proteomes" id="UP001157502">
    <property type="component" value="Chromosome 1"/>
</dbReference>
<name>A0ACC2HIK0_DALPE</name>
<gene>
    <name evidence="1" type="ORF">DPEC_G00000680</name>
</gene>
<accession>A0ACC2HIK0</accession>
<sequence length="105" mass="12487">MVVDYNLLEVMLANPLDRLTIVHWLEETDHVVTNKKSVQEIATQEVAGPQDQLNNHNNNHNKKQLNQIILIPKEKLGKEEQRWYLYYLEALFILKHMQRQLLLET</sequence>
<reference evidence="1" key="1">
    <citation type="submission" date="2021-05" db="EMBL/GenBank/DDBJ databases">
        <authorList>
            <person name="Pan Q."/>
            <person name="Jouanno E."/>
            <person name="Zahm M."/>
            <person name="Klopp C."/>
            <person name="Cabau C."/>
            <person name="Louis A."/>
            <person name="Berthelot C."/>
            <person name="Parey E."/>
            <person name="Roest Crollius H."/>
            <person name="Montfort J."/>
            <person name="Robinson-Rechavi M."/>
            <person name="Bouchez O."/>
            <person name="Lampietro C."/>
            <person name="Lopez Roques C."/>
            <person name="Donnadieu C."/>
            <person name="Postlethwait J."/>
            <person name="Bobe J."/>
            <person name="Dillon D."/>
            <person name="Chandos A."/>
            <person name="von Hippel F."/>
            <person name="Guiguen Y."/>
        </authorList>
    </citation>
    <scope>NUCLEOTIDE SEQUENCE</scope>
    <source>
        <strain evidence="1">YG-Jan2019</strain>
    </source>
</reference>
<protein>
    <submittedName>
        <fullName evidence="1">Uncharacterized protein</fullName>
    </submittedName>
</protein>
<proteinExistence type="predicted"/>